<evidence type="ECO:0000256" key="3">
    <source>
        <dbReference type="ARBA" id="ARBA00022670"/>
    </source>
</evidence>
<evidence type="ECO:0000256" key="5">
    <source>
        <dbReference type="ARBA" id="ARBA00022801"/>
    </source>
</evidence>
<dbReference type="InterPro" id="IPR045051">
    <property type="entry name" value="SBT"/>
</dbReference>
<evidence type="ECO:0000256" key="10">
    <source>
        <dbReference type="SAM" id="SignalP"/>
    </source>
</evidence>
<evidence type="ECO:0000256" key="4">
    <source>
        <dbReference type="ARBA" id="ARBA00022729"/>
    </source>
</evidence>
<dbReference type="PROSITE" id="PS00138">
    <property type="entry name" value="SUBTILASE_SER"/>
    <property type="match status" value="1"/>
</dbReference>
<dbReference type="InterPro" id="IPR000209">
    <property type="entry name" value="Peptidase_S8/S53_dom"/>
</dbReference>
<evidence type="ECO:0000256" key="7">
    <source>
        <dbReference type="PIRSR" id="PIRSR615500-1"/>
    </source>
</evidence>
<reference evidence="15" key="2">
    <citation type="submission" date="2020-09" db="EMBL/GenBank/DDBJ databases">
        <authorList>
            <person name="Sun Q."/>
            <person name="Zhou Y."/>
        </authorList>
    </citation>
    <scope>NUCLEOTIDE SEQUENCE</scope>
    <source>
        <strain evidence="15">CGMCC 1.7086</strain>
    </source>
</reference>
<dbReference type="SUPFAM" id="SSF52025">
    <property type="entry name" value="PA domain"/>
    <property type="match status" value="1"/>
</dbReference>
<dbReference type="CDD" id="cd02120">
    <property type="entry name" value="PA_subtilisin_like"/>
    <property type="match status" value="1"/>
</dbReference>
<keyword evidence="16" id="KW-1185">Reference proteome</keyword>
<dbReference type="InterPro" id="IPR023828">
    <property type="entry name" value="Peptidase_S8_Ser-AS"/>
</dbReference>
<evidence type="ECO:0000256" key="8">
    <source>
        <dbReference type="PROSITE-ProRule" id="PRU01240"/>
    </source>
</evidence>
<protein>
    <submittedName>
        <fullName evidence="15">Peptidase family S8A</fullName>
    </submittedName>
</protein>
<dbReference type="Pfam" id="PF00082">
    <property type="entry name" value="Peptidase_S8"/>
    <property type="match status" value="1"/>
</dbReference>
<evidence type="ECO:0000259" key="13">
    <source>
        <dbReference type="Pfam" id="PF05922"/>
    </source>
</evidence>
<dbReference type="InterPro" id="IPR013783">
    <property type="entry name" value="Ig-like_fold"/>
</dbReference>
<name>A0A918DLA4_9ALTE</name>
<keyword evidence="2" id="KW-0964">Secreted</keyword>
<proteinExistence type="inferred from homology"/>
<comment type="similarity">
    <text evidence="1 8 9">Belongs to the peptidase S8 family.</text>
</comment>
<organism evidence="15 16">
    <name type="scientific">Bowmanella pacifica</name>
    <dbReference type="NCBI Taxonomy" id="502051"/>
    <lineage>
        <taxon>Bacteria</taxon>
        <taxon>Pseudomonadati</taxon>
        <taxon>Pseudomonadota</taxon>
        <taxon>Gammaproteobacteria</taxon>
        <taxon>Alteromonadales</taxon>
        <taxon>Alteromonadaceae</taxon>
        <taxon>Bowmanella</taxon>
    </lineage>
</organism>
<feature type="active site" description="Charge relay system" evidence="7 8">
    <location>
        <position position="272"/>
    </location>
</feature>
<evidence type="ECO:0000259" key="14">
    <source>
        <dbReference type="Pfam" id="PF17766"/>
    </source>
</evidence>
<dbReference type="Proteomes" id="UP000606935">
    <property type="component" value="Unassembled WGS sequence"/>
</dbReference>
<evidence type="ECO:0000256" key="2">
    <source>
        <dbReference type="ARBA" id="ARBA00022525"/>
    </source>
</evidence>
<reference evidence="15" key="1">
    <citation type="journal article" date="2014" name="Int. J. Syst. Evol. Microbiol.">
        <title>Complete genome sequence of Corynebacterium casei LMG S-19264T (=DSM 44701T), isolated from a smear-ripened cheese.</title>
        <authorList>
            <consortium name="US DOE Joint Genome Institute (JGI-PGF)"/>
            <person name="Walter F."/>
            <person name="Albersmeier A."/>
            <person name="Kalinowski J."/>
            <person name="Ruckert C."/>
        </authorList>
    </citation>
    <scope>NUCLEOTIDE SEQUENCE</scope>
    <source>
        <strain evidence="15">CGMCC 1.7086</strain>
    </source>
</reference>
<dbReference type="RefSeq" id="WP_188697699.1">
    <property type="nucleotide sequence ID" value="NZ_BMLS01000006.1"/>
</dbReference>
<dbReference type="PANTHER" id="PTHR10795">
    <property type="entry name" value="PROPROTEIN CONVERTASE SUBTILISIN/KEXIN"/>
    <property type="match status" value="1"/>
</dbReference>
<gene>
    <name evidence="15" type="ORF">GCM10010982_32950</name>
</gene>
<keyword evidence="4 10" id="KW-0732">Signal</keyword>
<dbReference type="Pfam" id="PF05922">
    <property type="entry name" value="Inhibitor_I9"/>
    <property type="match status" value="1"/>
</dbReference>
<evidence type="ECO:0000259" key="12">
    <source>
        <dbReference type="Pfam" id="PF02225"/>
    </source>
</evidence>
<dbReference type="Pfam" id="PF02225">
    <property type="entry name" value="PA"/>
    <property type="match status" value="1"/>
</dbReference>
<dbReference type="GO" id="GO:0004252">
    <property type="term" value="F:serine-type endopeptidase activity"/>
    <property type="evidence" value="ECO:0007669"/>
    <property type="project" value="UniProtKB-UniRule"/>
</dbReference>
<sequence length="1284" mass="135606">MRFALSKLTVLTLLALWGTSGPSQAASQSNPDNNSNASKFVKEPALGAGHYRYIVQLQDAPIALYQGGIPGYLPTHQESHQVQALSRYAEADKTEAVRRYRAYLQQHQQQVQQQARQIGIQQASRQFQHAVNAMVMTMTQQQASQLARLPGVKSIERVKIEPLHTDSGPRWIGSDQVWQGLPGQLAVQGEGIVIGVIDTGINTDHPSFADIGGDGYNHVNPFGSGVYKGDCRTRPQLCNDKLVGVYSYAQITGQYDDYAPGTPQDGEDHNGHGSHVASTAAGNLLKNVPLLDVDGNPTPGLVFTQMSGVAPHANIISYQACYPGEDDAVDFSGCPTDLVLQAVEQAIIDGVDVLNHSIGAGASSPWQGAKGTAFLSAHEAGIIVVNSAGNDGPDSETASSNAAAPWVITVGAYTHDRSYSSKSLTHFSGGNSLPPTLNGESKTGGITAPIVYAGDFTNPNDPGGDSGQCLAPFPSGTFSGQIVVCDRGEIARVDKGRHVKAGGAAGFVLANIAGDQTNLVADNHVLPAIQISVQAGTQLKNWLASGSGHSATITASQVESDPELANIAAEFTSRGPNNQLLDVLTPNVVAPGVDIWAAYADNQPAGFKESPDPANYAFLDGTSMAAPHVAGAAALIKQANSSWSVAQVQSALMLTANPHTFKENGTTPSNYFDMGAGMIDVAKAVQSELIMDISMAQYHAANPDAGGSPSTLNLPSLVNQNCFGTCQWTRTFKATRSGTWHMSLADSTGVLSAQFSPEQFSLNAGQSQTLTITLDASNAQSQRWQFANVAISGPAQTLNMPVAVRPSSGRLPGYIDINAKRDADSRLIRDLQTLSTNNLSAQSFGFSTAQVLTGRLKQDSDNDALFDDLSDGVQQHNFSVTAGSKRLRLEVTTTSATDLDLWLGIDSNGDGIAQESELLTSATTESPYELIDLLSPQAGAYWLLVHNWQGSTADSDSYQLSRNLVTNQVSNQFAVVVPENVQAQVPFDALLNWDIAMARGEARYGVIELSGDSGRAGELGQIRVDLTRVADDVRLSSTRQGRVAVGETSAFFIDIDANQSHQDRLYQLSVNLPAGLALVAGSASSGVQVNGQTLNWSRNQQAGASNSVRLTFSATANENLPAGPIQVTVDSTIVGNSYTKQERASLSTDLQVEGAPIVLINNSKQASLSANEGSEFVIPAQISDPNNDELDIVWTQTAGPTVTLNTANPAQPRLRLPSVNADTDLAFNVTVTDPAGLSDNATLTLKVINQVTPPSSGSHGGGGGSLAWWWLALGALGLSRRPKP</sequence>
<evidence type="ECO:0000259" key="11">
    <source>
        <dbReference type="Pfam" id="PF00082"/>
    </source>
</evidence>
<accession>A0A918DLA4</accession>
<feature type="signal peptide" evidence="10">
    <location>
        <begin position="1"/>
        <end position="25"/>
    </location>
</feature>
<dbReference type="InterPro" id="IPR022398">
    <property type="entry name" value="Peptidase_S8_His-AS"/>
</dbReference>
<dbReference type="Gene3D" id="2.60.40.10">
    <property type="entry name" value="Immunoglobulins"/>
    <property type="match status" value="1"/>
</dbReference>
<dbReference type="InterPro" id="IPR010259">
    <property type="entry name" value="S8pro/Inhibitor_I9"/>
</dbReference>
<dbReference type="Gene3D" id="3.50.30.30">
    <property type="match status" value="1"/>
</dbReference>
<dbReference type="Gene3D" id="2.60.120.380">
    <property type="match status" value="1"/>
</dbReference>
<feature type="active site" description="Charge relay system" evidence="7 8">
    <location>
        <position position="623"/>
    </location>
</feature>
<dbReference type="InterPro" id="IPR015500">
    <property type="entry name" value="Peptidase_S8_subtilisin-rel"/>
</dbReference>
<evidence type="ECO:0000256" key="9">
    <source>
        <dbReference type="RuleBase" id="RU003355"/>
    </source>
</evidence>
<feature type="domain" description="PA" evidence="12">
    <location>
        <begin position="446"/>
        <end position="539"/>
    </location>
</feature>
<dbReference type="PRINTS" id="PR00723">
    <property type="entry name" value="SUBTILISIN"/>
</dbReference>
<feature type="domain" description="Inhibitor I9" evidence="13">
    <location>
        <begin position="52"/>
        <end position="157"/>
    </location>
</feature>
<feature type="active site" description="Charge relay system" evidence="7 8">
    <location>
        <position position="198"/>
    </location>
</feature>
<dbReference type="InterPro" id="IPR041469">
    <property type="entry name" value="Subtilisin-like_FN3"/>
</dbReference>
<dbReference type="GO" id="GO:0006508">
    <property type="term" value="P:proteolysis"/>
    <property type="evidence" value="ECO:0007669"/>
    <property type="project" value="UniProtKB-KW"/>
</dbReference>
<keyword evidence="5 8" id="KW-0378">Hydrolase</keyword>
<keyword evidence="3 8" id="KW-0645">Protease</keyword>
<dbReference type="EMBL" id="BMLS01000006">
    <property type="protein sequence ID" value="GGO73131.1"/>
    <property type="molecule type" value="Genomic_DNA"/>
</dbReference>
<feature type="domain" description="Peptidase S8/S53" evidence="11">
    <location>
        <begin position="189"/>
        <end position="662"/>
    </location>
</feature>
<dbReference type="Gene3D" id="3.40.50.200">
    <property type="entry name" value="Peptidase S8/S53 domain"/>
    <property type="match status" value="1"/>
</dbReference>
<evidence type="ECO:0000313" key="16">
    <source>
        <dbReference type="Proteomes" id="UP000606935"/>
    </source>
</evidence>
<dbReference type="SUPFAM" id="SSF52743">
    <property type="entry name" value="Subtilisin-like"/>
    <property type="match status" value="1"/>
</dbReference>
<feature type="domain" description="Subtilisin-like protease fibronectin type-III" evidence="14">
    <location>
        <begin position="712"/>
        <end position="804"/>
    </location>
</feature>
<dbReference type="InterPro" id="IPR046450">
    <property type="entry name" value="PA_dom_sf"/>
</dbReference>
<dbReference type="PROSITE" id="PS51892">
    <property type="entry name" value="SUBTILASE"/>
    <property type="match status" value="1"/>
</dbReference>
<keyword evidence="6 8" id="KW-0720">Serine protease</keyword>
<comment type="caution">
    <text evidence="15">The sequence shown here is derived from an EMBL/GenBank/DDBJ whole genome shotgun (WGS) entry which is preliminary data.</text>
</comment>
<dbReference type="PROSITE" id="PS00137">
    <property type="entry name" value="SUBTILASE_HIS"/>
    <property type="match status" value="1"/>
</dbReference>
<evidence type="ECO:0000313" key="15">
    <source>
        <dbReference type="EMBL" id="GGO73131.1"/>
    </source>
</evidence>
<dbReference type="InterPro" id="IPR003137">
    <property type="entry name" value="PA_domain"/>
</dbReference>
<dbReference type="Pfam" id="PF17766">
    <property type="entry name" value="fn3_6"/>
    <property type="match status" value="1"/>
</dbReference>
<dbReference type="PROSITE" id="PS00136">
    <property type="entry name" value="SUBTILASE_ASP"/>
    <property type="match status" value="1"/>
</dbReference>
<feature type="chain" id="PRO_5038126769" evidence="10">
    <location>
        <begin position="26"/>
        <end position="1284"/>
    </location>
</feature>
<dbReference type="InterPro" id="IPR036852">
    <property type="entry name" value="Peptidase_S8/S53_dom_sf"/>
</dbReference>
<evidence type="ECO:0000256" key="6">
    <source>
        <dbReference type="ARBA" id="ARBA00022825"/>
    </source>
</evidence>
<dbReference type="InterPro" id="IPR023827">
    <property type="entry name" value="Peptidase_S8_Asp-AS"/>
</dbReference>
<evidence type="ECO:0000256" key="1">
    <source>
        <dbReference type="ARBA" id="ARBA00011073"/>
    </source>
</evidence>